<dbReference type="InterPro" id="IPR050745">
    <property type="entry name" value="Multifunctional_regulatory"/>
</dbReference>
<keyword evidence="1" id="KW-0677">Repeat</keyword>
<evidence type="ECO:0000256" key="1">
    <source>
        <dbReference type="ARBA" id="ARBA00022737"/>
    </source>
</evidence>
<dbReference type="Pfam" id="PF13637">
    <property type="entry name" value="Ank_4"/>
    <property type="match status" value="1"/>
</dbReference>
<gene>
    <name evidence="3" type="ORF">Vbra_20981</name>
</gene>
<dbReference type="PANTHER" id="PTHR24189:SF50">
    <property type="entry name" value="ANKYRIN REPEAT AND SOCS BOX PROTEIN 2"/>
    <property type="match status" value="1"/>
</dbReference>
<dbReference type="InterPro" id="IPR002110">
    <property type="entry name" value="Ankyrin_rpt"/>
</dbReference>
<evidence type="ECO:0000256" key="2">
    <source>
        <dbReference type="ARBA" id="ARBA00023043"/>
    </source>
</evidence>
<proteinExistence type="predicted"/>
<name>A0A0G4EWA9_VITBC</name>
<dbReference type="InParanoid" id="A0A0G4EWA9"/>
<evidence type="ECO:0000313" key="3">
    <source>
        <dbReference type="EMBL" id="CEM02743.1"/>
    </source>
</evidence>
<dbReference type="VEuPathDB" id="CryptoDB:Vbra_20981"/>
<accession>A0A0G4EWA9</accession>
<dbReference type="PhylomeDB" id="A0A0G4EWA9"/>
<evidence type="ECO:0000313" key="4">
    <source>
        <dbReference type="Proteomes" id="UP000041254"/>
    </source>
</evidence>
<keyword evidence="2" id="KW-0040">ANK repeat</keyword>
<dbReference type="PANTHER" id="PTHR24189">
    <property type="entry name" value="MYOTROPHIN"/>
    <property type="match status" value="1"/>
</dbReference>
<keyword evidence="4" id="KW-1185">Reference proteome</keyword>
<sequence length="534" mass="58234">MTSSSSASGQSGAISIADVDVVPRHGATLSDASLQLSECVIRRTITDPQQVTALIQQRGGRPELLPSTALPALATEDRDGNFRPVALPRWQSPELQRAVIIALIDGGADIHGPAYDMSTRPIAVAVRAANVMAVDILLSHDVRLRDDRFFMVMRLPFPNTGLRQTAQYEQELMKVYRRLIQHDRTLVTQTDGAGSNLAVYAALEEAGRYSQTFIEGYMTLLLDNGVDIAAPDTHNWGETPLYSAASFGSVHVADFLTRHLPSANDINRPSRNNTTPLTAAAQCCDLRNRRLGDQRLGPNERKRAHEEAERYKAIISMLLRAGADIGRMPANTNRQRRQRELVVIEYTDVLNDLSTSAMAALNAALAPHRSLAALLTPRLAAGPQEAAFFGWRIASYLFGTEAAKETITDTLTDSNTDVARRVVAAVEHFVKCAALRAISNREVVGAMADVEGQMVRVPLQCFAVRVEPGGQHRVLGVREVVHRARLDEAAKWGLAEGAVLKGFNTHLGNDDCQFAWGQLGYIDSGGQFVSLGID</sequence>
<dbReference type="PRINTS" id="PR01415">
    <property type="entry name" value="ANKYRIN"/>
</dbReference>
<dbReference type="Proteomes" id="UP000041254">
    <property type="component" value="Unassembled WGS sequence"/>
</dbReference>
<organism evidence="3 4">
    <name type="scientific">Vitrella brassicaformis (strain CCMP3155)</name>
    <dbReference type="NCBI Taxonomy" id="1169540"/>
    <lineage>
        <taxon>Eukaryota</taxon>
        <taxon>Sar</taxon>
        <taxon>Alveolata</taxon>
        <taxon>Colpodellida</taxon>
        <taxon>Vitrellaceae</taxon>
        <taxon>Vitrella</taxon>
    </lineage>
</organism>
<dbReference type="Gene3D" id="1.25.40.20">
    <property type="entry name" value="Ankyrin repeat-containing domain"/>
    <property type="match status" value="1"/>
</dbReference>
<dbReference type="SUPFAM" id="SSF48403">
    <property type="entry name" value="Ankyrin repeat"/>
    <property type="match status" value="1"/>
</dbReference>
<dbReference type="InterPro" id="IPR036770">
    <property type="entry name" value="Ankyrin_rpt-contain_sf"/>
</dbReference>
<dbReference type="AlphaFoldDB" id="A0A0G4EWA9"/>
<protein>
    <submittedName>
        <fullName evidence="3">Uncharacterized protein</fullName>
    </submittedName>
</protein>
<dbReference type="EMBL" id="CDMY01000334">
    <property type="protein sequence ID" value="CEM02743.1"/>
    <property type="molecule type" value="Genomic_DNA"/>
</dbReference>
<reference evidence="3 4" key="1">
    <citation type="submission" date="2014-11" db="EMBL/GenBank/DDBJ databases">
        <authorList>
            <person name="Zhu J."/>
            <person name="Qi W."/>
            <person name="Song R."/>
        </authorList>
    </citation>
    <scope>NUCLEOTIDE SEQUENCE [LARGE SCALE GENOMIC DNA]</scope>
</reference>